<dbReference type="Pfam" id="PF00116">
    <property type="entry name" value="COX2"/>
    <property type="match status" value="1"/>
</dbReference>
<evidence type="ECO:0000313" key="19">
    <source>
        <dbReference type="Proteomes" id="UP000077875"/>
    </source>
</evidence>
<feature type="domain" description="Cytochrome oxidase subunit II copper A binding" evidence="16">
    <location>
        <begin position="123"/>
        <end position="235"/>
    </location>
</feature>
<dbReference type="InterPro" id="IPR011759">
    <property type="entry name" value="Cyt_c_oxidase_su2_TM_dom"/>
</dbReference>
<feature type="transmembrane region" description="Helical" evidence="15">
    <location>
        <begin position="87"/>
        <end position="107"/>
    </location>
</feature>
<dbReference type="PROSITE" id="PS51257">
    <property type="entry name" value="PROKAR_LIPOPROTEIN"/>
    <property type="match status" value="1"/>
</dbReference>
<dbReference type="PANTHER" id="PTHR22888">
    <property type="entry name" value="CYTOCHROME C OXIDASE, SUBUNIT II"/>
    <property type="match status" value="1"/>
</dbReference>
<dbReference type="AlphaFoldDB" id="A0A172YJK7"/>
<dbReference type="InterPro" id="IPR010514">
    <property type="entry name" value="COX_ARM"/>
</dbReference>
<evidence type="ECO:0000256" key="13">
    <source>
        <dbReference type="ARBA" id="ARBA00023288"/>
    </source>
</evidence>
<dbReference type="SUPFAM" id="SSF49503">
    <property type="entry name" value="Cupredoxins"/>
    <property type="match status" value="1"/>
</dbReference>
<evidence type="ECO:0000256" key="3">
    <source>
        <dbReference type="ARBA" id="ARBA00022448"/>
    </source>
</evidence>
<evidence type="ECO:0000256" key="4">
    <source>
        <dbReference type="ARBA" id="ARBA00022475"/>
    </source>
</evidence>
<keyword evidence="11 14" id="KW-0472">Membrane</keyword>
<dbReference type="PANTHER" id="PTHR22888:SF18">
    <property type="entry name" value="CYTOCHROME BO(3) UBIQUINOL OXIDASE SUBUNIT 2"/>
    <property type="match status" value="1"/>
</dbReference>
<dbReference type="NCBIfam" id="TIGR01433">
    <property type="entry name" value="CyoA"/>
    <property type="match status" value="1"/>
</dbReference>
<protein>
    <recommendedName>
        <fullName evidence="14">Ubiquinol oxidase subunit 2</fullName>
    </recommendedName>
</protein>
<dbReference type="GO" id="GO:0004129">
    <property type="term" value="F:cytochrome-c oxidase activity"/>
    <property type="evidence" value="ECO:0007669"/>
    <property type="project" value="UniProtKB-UniRule"/>
</dbReference>
<proteinExistence type="inferred from homology"/>
<dbReference type="GO" id="GO:0016682">
    <property type="term" value="F:oxidoreductase activity, acting on diphenols and related substances as donors, oxygen as acceptor"/>
    <property type="evidence" value="ECO:0007669"/>
    <property type="project" value="InterPro"/>
</dbReference>
<keyword evidence="8 14" id="KW-0249">Electron transport</keyword>
<keyword evidence="4 14" id="KW-1003">Cell membrane</keyword>
<keyword evidence="7" id="KW-0732">Signal</keyword>
<evidence type="ECO:0000256" key="6">
    <source>
        <dbReference type="ARBA" id="ARBA00022692"/>
    </source>
</evidence>
<dbReference type="STRING" id="376489.A5892_19615"/>
<evidence type="ECO:0000313" key="18">
    <source>
        <dbReference type="EMBL" id="ANF59397.1"/>
    </source>
</evidence>
<evidence type="ECO:0000256" key="5">
    <source>
        <dbReference type="ARBA" id="ARBA00022660"/>
    </source>
</evidence>
<comment type="similarity">
    <text evidence="2 14">Belongs to the cytochrome c oxidase subunit 2 family.</text>
</comment>
<dbReference type="InterPro" id="IPR002429">
    <property type="entry name" value="CcO_II-like_C"/>
</dbReference>
<keyword evidence="9 15" id="KW-1133">Transmembrane helix</keyword>
<feature type="domain" description="Cytochrome oxidase subunit II transmembrane region profile" evidence="17">
    <location>
        <begin position="20"/>
        <end position="117"/>
    </location>
</feature>
<evidence type="ECO:0000256" key="8">
    <source>
        <dbReference type="ARBA" id="ARBA00022982"/>
    </source>
</evidence>
<feature type="transmembrane region" description="Helical" evidence="15">
    <location>
        <begin position="41"/>
        <end position="66"/>
    </location>
</feature>
<evidence type="ECO:0000256" key="14">
    <source>
        <dbReference type="PIRNR" id="PIRNR000292"/>
    </source>
</evidence>
<keyword evidence="19" id="KW-1185">Reference proteome</keyword>
<name>A0A172YJK7_9GAMM</name>
<dbReference type="InterPro" id="IPR034227">
    <property type="entry name" value="CuRO_UO_II"/>
</dbReference>
<dbReference type="Pfam" id="PF06481">
    <property type="entry name" value="COX_ARM"/>
    <property type="match status" value="1"/>
</dbReference>
<evidence type="ECO:0000259" key="16">
    <source>
        <dbReference type="PROSITE" id="PS50857"/>
    </source>
</evidence>
<dbReference type="CDD" id="cd04212">
    <property type="entry name" value="CuRO_UO_II"/>
    <property type="match status" value="1"/>
</dbReference>
<dbReference type="GO" id="GO:0005886">
    <property type="term" value="C:plasma membrane"/>
    <property type="evidence" value="ECO:0007669"/>
    <property type="project" value="UniProtKB-SubCell"/>
</dbReference>
<evidence type="ECO:0000256" key="10">
    <source>
        <dbReference type="ARBA" id="ARBA00023002"/>
    </source>
</evidence>
<dbReference type="SUPFAM" id="SSF81464">
    <property type="entry name" value="Cytochrome c oxidase subunit II-like, transmembrane region"/>
    <property type="match status" value="1"/>
</dbReference>
<evidence type="ECO:0000256" key="9">
    <source>
        <dbReference type="ARBA" id="ARBA00022989"/>
    </source>
</evidence>
<comment type="subcellular location">
    <subcellularLocation>
        <location evidence="1">Cell membrane</location>
        <topology evidence="1">Multi-pass membrane protein</topology>
    </subcellularLocation>
</comment>
<dbReference type="FunFam" id="1.10.287.90:FF:000002">
    <property type="entry name" value="Ubiquinol oxidase subunit 2"/>
    <property type="match status" value="1"/>
</dbReference>
<organism evidence="18 19">
    <name type="scientific">Halotalea alkalilenta</name>
    <dbReference type="NCBI Taxonomy" id="376489"/>
    <lineage>
        <taxon>Bacteria</taxon>
        <taxon>Pseudomonadati</taxon>
        <taxon>Pseudomonadota</taxon>
        <taxon>Gammaproteobacteria</taxon>
        <taxon>Oceanospirillales</taxon>
        <taxon>Halomonadaceae</taxon>
        <taxon>Halotalea</taxon>
    </lineage>
</organism>
<dbReference type="EMBL" id="CP015243">
    <property type="protein sequence ID" value="ANF59397.1"/>
    <property type="molecule type" value="Genomic_DNA"/>
</dbReference>
<dbReference type="GO" id="GO:0005507">
    <property type="term" value="F:copper ion binding"/>
    <property type="evidence" value="ECO:0007669"/>
    <property type="project" value="InterPro"/>
</dbReference>
<keyword evidence="5 14" id="KW-0679">Respiratory chain</keyword>
<keyword evidence="13" id="KW-0449">Lipoprotein</keyword>
<keyword evidence="3 14" id="KW-0813">Transport</keyword>
<dbReference type="Gene3D" id="1.10.287.90">
    <property type="match status" value="1"/>
</dbReference>
<evidence type="ECO:0000256" key="12">
    <source>
        <dbReference type="ARBA" id="ARBA00023139"/>
    </source>
</evidence>
<keyword evidence="12" id="KW-0564">Palmitate</keyword>
<dbReference type="PIRSF" id="PIRSF000292">
    <property type="entry name" value="Ubi_od_II"/>
    <property type="match status" value="1"/>
</dbReference>
<dbReference type="Gene3D" id="2.60.40.420">
    <property type="entry name" value="Cupredoxins - blue copper proteins"/>
    <property type="match status" value="1"/>
</dbReference>
<dbReference type="InterPro" id="IPR045187">
    <property type="entry name" value="CcO_II"/>
</dbReference>
<dbReference type="InterPro" id="IPR006333">
    <property type="entry name" value="Cyt_o_ubiquinol_oxidase_su2"/>
</dbReference>
<dbReference type="PROSITE" id="PS50857">
    <property type="entry name" value="COX2_CUA"/>
    <property type="match status" value="1"/>
</dbReference>
<dbReference type="GO" id="GO:0042773">
    <property type="term" value="P:ATP synthesis coupled electron transport"/>
    <property type="evidence" value="ECO:0007669"/>
    <property type="project" value="TreeGrafter"/>
</dbReference>
<keyword evidence="10 14" id="KW-0560">Oxidoreductase</keyword>
<dbReference type="KEGG" id="haa:A5892_19615"/>
<evidence type="ECO:0000256" key="11">
    <source>
        <dbReference type="ARBA" id="ARBA00023136"/>
    </source>
</evidence>
<accession>A0A172YJK7</accession>
<dbReference type="GO" id="GO:0009486">
    <property type="term" value="F:cytochrome bo3 ubiquinol oxidase activity"/>
    <property type="evidence" value="ECO:0007669"/>
    <property type="project" value="InterPro"/>
</dbReference>
<evidence type="ECO:0000256" key="1">
    <source>
        <dbReference type="ARBA" id="ARBA00004651"/>
    </source>
</evidence>
<dbReference type="InterPro" id="IPR008972">
    <property type="entry name" value="Cupredoxin"/>
</dbReference>
<evidence type="ECO:0000259" key="17">
    <source>
        <dbReference type="PROSITE" id="PS50999"/>
    </source>
</evidence>
<evidence type="ECO:0000256" key="15">
    <source>
        <dbReference type="SAM" id="Phobius"/>
    </source>
</evidence>
<dbReference type="Proteomes" id="UP000077875">
    <property type="component" value="Chromosome"/>
</dbReference>
<evidence type="ECO:0000256" key="2">
    <source>
        <dbReference type="ARBA" id="ARBA00007866"/>
    </source>
</evidence>
<reference evidence="18 19" key="1">
    <citation type="submission" date="2016-04" db="EMBL/GenBank/DDBJ databases">
        <title>Complete Genome Sequence of Halotalea alkalilenta IHB B 13600.</title>
        <authorList>
            <person name="Swarnkar M.K."/>
            <person name="Sharma A."/>
            <person name="Kaushal K."/>
            <person name="Soni R."/>
            <person name="Rana S."/>
            <person name="Singh A.K."/>
            <person name="Gulati A."/>
        </authorList>
    </citation>
    <scope>NUCLEOTIDE SEQUENCE [LARGE SCALE GENOMIC DNA]</scope>
    <source>
        <strain evidence="18 19">IHB B 13600</strain>
    </source>
</reference>
<keyword evidence="6 15" id="KW-0812">Transmembrane</keyword>
<dbReference type="PROSITE" id="PS50999">
    <property type="entry name" value="COX2_TM"/>
    <property type="match status" value="1"/>
</dbReference>
<gene>
    <name evidence="18" type="ORF">A5892_19615</name>
</gene>
<evidence type="ECO:0000256" key="7">
    <source>
        <dbReference type="ARBA" id="ARBA00022729"/>
    </source>
</evidence>
<feature type="transmembrane region" description="Helical" evidence="15">
    <location>
        <begin position="12"/>
        <end position="29"/>
    </location>
</feature>
<dbReference type="InterPro" id="IPR036257">
    <property type="entry name" value="Cyt_c_oxidase_su2_TM_sf"/>
</dbReference>
<sequence>MTRNYWQSICKVLAVCAVFLLGGCDMVLMDPKGQVGLEQRQLIITAFLLMLIVVIPVIVMTFLFAWKFRASNKQAKYSPNWSHSNKVEFVVWAVPCLIILALAVITYRSTHNLDPMKPTNPDIPPMVVEVVALDWKWLFIYPEQGIATVNQMAMPLDVPVEFRVTSGSVMNSFFIPQLGSQIYAMAGMVNRLHLEANEAGTYSGMSANYSGHGFSGMRFDALAMSQQDFDGWVEQVRQSNEALDSNSYQNLAEPSERHPVEYFSMVQPNFFQGVVDRFHGRNVSMQAGAGE</sequence>